<feature type="region of interest" description="Disordered" evidence="4">
    <location>
        <begin position="1"/>
        <end position="20"/>
    </location>
</feature>
<gene>
    <name evidence="8" type="ORF">RBB77_06480</name>
</gene>
<dbReference type="Pfam" id="PF13426">
    <property type="entry name" value="PAS_9"/>
    <property type="match status" value="1"/>
</dbReference>
<dbReference type="InterPro" id="IPR005467">
    <property type="entry name" value="His_kinase_dom"/>
</dbReference>
<protein>
    <submittedName>
        <fullName evidence="8">PAS domain S-box protein</fullName>
    </submittedName>
</protein>
<keyword evidence="1" id="KW-0808">Transferase</keyword>
<dbReference type="NCBIfam" id="TIGR00229">
    <property type="entry name" value="sensory_box"/>
    <property type="match status" value="2"/>
</dbReference>
<dbReference type="InterPro" id="IPR003594">
    <property type="entry name" value="HATPase_dom"/>
</dbReference>
<reference evidence="8" key="2">
    <citation type="journal article" date="2024" name="Environ. Microbiol.">
        <title>Genome analysis and description of Tunturibacter gen. nov. expands the diversity of Terriglobia in tundra soils.</title>
        <authorList>
            <person name="Messyasz A."/>
            <person name="Mannisto M.K."/>
            <person name="Kerkhof L.J."/>
            <person name="Haggblom M.M."/>
        </authorList>
    </citation>
    <scope>NUCLEOTIDE SEQUENCE</scope>
    <source>
        <strain evidence="8">X5P6</strain>
    </source>
</reference>
<dbReference type="GO" id="GO:0046983">
    <property type="term" value="F:protein dimerization activity"/>
    <property type="evidence" value="ECO:0007669"/>
    <property type="project" value="InterPro"/>
</dbReference>
<evidence type="ECO:0000256" key="2">
    <source>
        <dbReference type="ARBA" id="ARBA00022777"/>
    </source>
</evidence>
<dbReference type="InterPro" id="IPR050482">
    <property type="entry name" value="Sensor_HK_TwoCompSys"/>
</dbReference>
<dbReference type="Pfam" id="PF02518">
    <property type="entry name" value="HATPase_c"/>
    <property type="match status" value="1"/>
</dbReference>
<dbReference type="InterPro" id="IPR000014">
    <property type="entry name" value="PAS"/>
</dbReference>
<dbReference type="RefSeq" id="WP_353065760.1">
    <property type="nucleotide sequence ID" value="NZ_CP132942.1"/>
</dbReference>
<dbReference type="PROSITE" id="PS50112">
    <property type="entry name" value="PAS"/>
    <property type="match status" value="2"/>
</dbReference>
<accession>A0AAU7ZUL1</accession>
<dbReference type="SMART" id="SM00387">
    <property type="entry name" value="HATPase_c"/>
    <property type="match status" value="1"/>
</dbReference>
<feature type="domain" description="PAC" evidence="7">
    <location>
        <begin position="146"/>
        <end position="198"/>
    </location>
</feature>
<evidence type="ECO:0000313" key="8">
    <source>
        <dbReference type="EMBL" id="XCB34531.1"/>
    </source>
</evidence>
<proteinExistence type="predicted"/>
<feature type="domain" description="PAC" evidence="7">
    <location>
        <begin position="273"/>
        <end position="325"/>
    </location>
</feature>
<dbReference type="KEGG" id="tpsc:RBB77_06480"/>
<dbReference type="InterPro" id="IPR001610">
    <property type="entry name" value="PAC"/>
</dbReference>
<dbReference type="Gene3D" id="3.30.450.20">
    <property type="entry name" value="PAS domain"/>
    <property type="match status" value="2"/>
</dbReference>
<sequence>MASVAQADREDRRPEAEDIAQLLDVGEAEAVLIELASMFSGMISPSSPDSDKPASGQSAQTSEAQTSNLEAKYRALLEQIPAVVFMVYLDRGISEAYVSPQIEAALGFSREEWLEDPIRWYEHIHPDDKQRWSLEAAGMFLSGTPLRSSYRVIARDGHVIWFHCDAKMMRRPDGHPWFIHGVAFDISDLKHTEEALHQERNVVSAILDTVGALVVVLDPEGRITRFNRACELTTGYSLEEVRGKRIWDFFLVPEEVERFKSIFMQLSADLLPEDYQSYWVTRHGTKRLIAWSSTMLPGSNGTPNYIIATGIDITEREQLEKALLNISSREQRRIGQDLHDGLGQHLTGIAFMAKVHEAKLTEKRLAEANDAAKIVRLVNEAIYKTRELARGLLPVVSDAQGLMSALQLWAAEVEDIFGISCHFDCEPAVLIYDDAMATHLYHIAQESVNNALKHGHARKIVIRLTAENGRGLLVISDDGAGIPENHGSSHGMGLHIMNYRAGMIGGTLEVAPSPLQGTIVTCMFTVKPGR</sequence>
<dbReference type="GO" id="GO:0000155">
    <property type="term" value="F:phosphorelay sensor kinase activity"/>
    <property type="evidence" value="ECO:0007669"/>
    <property type="project" value="InterPro"/>
</dbReference>
<dbReference type="InterPro" id="IPR011712">
    <property type="entry name" value="Sig_transdc_His_kin_sub3_dim/P"/>
</dbReference>
<dbReference type="SUPFAM" id="SSF55874">
    <property type="entry name" value="ATPase domain of HSP90 chaperone/DNA topoisomerase II/histidine kinase"/>
    <property type="match status" value="1"/>
</dbReference>
<evidence type="ECO:0000256" key="4">
    <source>
        <dbReference type="SAM" id="MobiDB-lite"/>
    </source>
</evidence>
<dbReference type="InterPro" id="IPR013655">
    <property type="entry name" value="PAS_fold_3"/>
</dbReference>
<evidence type="ECO:0000259" key="7">
    <source>
        <dbReference type="PROSITE" id="PS50113"/>
    </source>
</evidence>
<dbReference type="GO" id="GO:0016020">
    <property type="term" value="C:membrane"/>
    <property type="evidence" value="ECO:0007669"/>
    <property type="project" value="InterPro"/>
</dbReference>
<feature type="compositionally biased region" description="Polar residues" evidence="4">
    <location>
        <begin position="55"/>
        <end position="65"/>
    </location>
</feature>
<keyword evidence="3" id="KW-0902">Two-component regulatory system</keyword>
<dbReference type="SUPFAM" id="SSF55785">
    <property type="entry name" value="PYP-like sensor domain (PAS domain)"/>
    <property type="match status" value="2"/>
</dbReference>
<dbReference type="Pfam" id="PF07730">
    <property type="entry name" value="HisKA_3"/>
    <property type="match status" value="1"/>
</dbReference>
<dbReference type="CDD" id="cd16917">
    <property type="entry name" value="HATPase_UhpB-NarQ-NarX-like"/>
    <property type="match status" value="1"/>
</dbReference>
<evidence type="ECO:0000256" key="3">
    <source>
        <dbReference type="ARBA" id="ARBA00023012"/>
    </source>
</evidence>
<dbReference type="PANTHER" id="PTHR24421">
    <property type="entry name" value="NITRATE/NITRITE SENSOR PROTEIN NARX-RELATED"/>
    <property type="match status" value="1"/>
</dbReference>
<dbReference type="CDD" id="cd00130">
    <property type="entry name" value="PAS"/>
    <property type="match status" value="2"/>
</dbReference>
<dbReference type="Pfam" id="PF08447">
    <property type="entry name" value="PAS_3"/>
    <property type="match status" value="1"/>
</dbReference>
<dbReference type="Gene3D" id="3.30.565.10">
    <property type="entry name" value="Histidine kinase-like ATPase, C-terminal domain"/>
    <property type="match status" value="1"/>
</dbReference>
<feature type="region of interest" description="Disordered" evidence="4">
    <location>
        <begin position="44"/>
        <end position="65"/>
    </location>
</feature>
<dbReference type="InterPro" id="IPR000700">
    <property type="entry name" value="PAS-assoc_C"/>
</dbReference>
<name>A0AAU7ZUL1_9BACT</name>
<evidence type="ECO:0000256" key="1">
    <source>
        <dbReference type="ARBA" id="ARBA00022679"/>
    </source>
</evidence>
<dbReference type="SMART" id="SM00091">
    <property type="entry name" value="PAS"/>
    <property type="match status" value="2"/>
</dbReference>
<dbReference type="InterPro" id="IPR036890">
    <property type="entry name" value="HATPase_C_sf"/>
</dbReference>
<feature type="domain" description="PAS" evidence="6">
    <location>
        <begin position="69"/>
        <end position="130"/>
    </location>
</feature>
<feature type="compositionally biased region" description="Basic and acidic residues" evidence="4">
    <location>
        <begin position="7"/>
        <end position="16"/>
    </location>
</feature>
<dbReference type="AlphaFoldDB" id="A0AAU7ZUL1"/>
<dbReference type="PROSITE" id="PS50109">
    <property type="entry name" value="HIS_KIN"/>
    <property type="match status" value="1"/>
</dbReference>
<reference evidence="8" key="1">
    <citation type="submission" date="2023-08" db="EMBL/GenBank/DDBJ databases">
        <authorList>
            <person name="Messyasz A."/>
            <person name="Mannisto M.K."/>
            <person name="Kerkhof L.J."/>
            <person name="Haggblom M."/>
        </authorList>
    </citation>
    <scope>NUCLEOTIDE SEQUENCE</scope>
    <source>
        <strain evidence="8">X5P6</strain>
    </source>
</reference>
<organism evidence="8">
    <name type="scientific">Tunturiibacter psychrotolerans</name>
    <dbReference type="NCBI Taxonomy" id="3069686"/>
    <lineage>
        <taxon>Bacteria</taxon>
        <taxon>Pseudomonadati</taxon>
        <taxon>Acidobacteriota</taxon>
        <taxon>Terriglobia</taxon>
        <taxon>Terriglobales</taxon>
        <taxon>Acidobacteriaceae</taxon>
        <taxon>Tunturiibacter</taxon>
    </lineage>
</organism>
<evidence type="ECO:0000259" key="5">
    <source>
        <dbReference type="PROSITE" id="PS50109"/>
    </source>
</evidence>
<dbReference type="InterPro" id="IPR035965">
    <property type="entry name" value="PAS-like_dom_sf"/>
</dbReference>
<dbReference type="SMART" id="SM00086">
    <property type="entry name" value="PAC"/>
    <property type="match status" value="2"/>
</dbReference>
<feature type="domain" description="PAS" evidence="6">
    <location>
        <begin position="199"/>
        <end position="263"/>
    </location>
</feature>
<dbReference type="Gene3D" id="1.20.5.1930">
    <property type="match status" value="1"/>
</dbReference>
<keyword evidence="2" id="KW-0418">Kinase</keyword>
<dbReference type="PROSITE" id="PS50113">
    <property type="entry name" value="PAC"/>
    <property type="match status" value="2"/>
</dbReference>
<evidence type="ECO:0000259" key="6">
    <source>
        <dbReference type="PROSITE" id="PS50112"/>
    </source>
</evidence>
<dbReference type="EMBL" id="CP132942">
    <property type="protein sequence ID" value="XCB34531.1"/>
    <property type="molecule type" value="Genomic_DNA"/>
</dbReference>
<feature type="domain" description="Histidine kinase" evidence="5">
    <location>
        <begin position="440"/>
        <end position="528"/>
    </location>
</feature>